<name>A0A401R963_STRNR</name>
<gene>
    <name evidence="2" type="ORF">SALB_06989</name>
</gene>
<evidence type="ECO:0000313" key="3">
    <source>
        <dbReference type="Proteomes" id="UP000288351"/>
    </source>
</evidence>
<feature type="compositionally biased region" description="Basic residues" evidence="1">
    <location>
        <begin position="26"/>
        <end position="37"/>
    </location>
</feature>
<proteinExistence type="predicted"/>
<feature type="region of interest" description="Disordered" evidence="1">
    <location>
        <begin position="16"/>
        <end position="45"/>
    </location>
</feature>
<accession>A0A401R963</accession>
<dbReference type="AlphaFoldDB" id="A0A401R963"/>
<organism evidence="2 3">
    <name type="scientific">Streptomyces noursei</name>
    <name type="common">Streptomyces albulus</name>
    <dbReference type="NCBI Taxonomy" id="1971"/>
    <lineage>
        <taxon>Bacteria</taxon>
        <taxon>Bacillati</taxon>
        <taxon>Actinomycetota</taxon>
        <taxon>Actinomycetes</taxon>
        <taxon>Kitasatosporales</taxon>
        <taxon>Streptomycetaceae</taxon>
        <taxon>Streptomyces</taxon>
    </lineage>
</organism>
<comment type="caution">
    <text evidence="2">The sequence shown here is derived from an EMBL/GenBank/DDBJ whole genome shotgun (WGS) entry which is preliminary data.</text>
</comment>
<evidence type="ECO:0000313" key="2">
    <source>
        <dbReference type="EMBL" id="GCB94191.1"/>
    </source>
</evidence>
<sequence>MNDGRFAPALYGAGAAVDRGAGGRGSRPRTARRRSRAHSSSGASRNEIELMQYRWSVGVG</sequence>
<reference evidence="2 3" key="1">
    <citation type="journal article" date="2019" name="Microbiol. Resour. Announc.">
        <title>Draft Genome Sequence of the Most Traditional epsilon-Poly-l-Lysine Producer, Streptomyces albulus NBRC14147.</title>
        <authorList>
            <person name="Yamanaka K."/>
            <person name="Hamano Y."/>
        </authorList>
    </citation>
    <scope>NUCLEOTIDE SEQUENCE [LARGE SCALE GENOMIC DNA]</scope>
    <source>
        <strain evidence="2 3">NBRC 14147</strain>
    </source>
</reference>
<evidence type="ECO:0000256" key="1">
    <source>
        <dbReference type="SAM" id="MobiDB-lite"/>
    </source>
</evidence>
<dbReference type="EMBL" id="BHXC01000007">
    <property type="protein sequence ID" value="GCB94191.1"/>
    <property type="molecule type" value="Genomic_DNA"/>
</dbReference>
<protein>
    <submittedName>
        <fullName evidence="2">Uncharacterized protein</fullName>
    </submittedName>
</protein>
<dbReference type="Proteomes" id="UP000288351">
    <property type="component" value="Unassembled WGS sequence"/>
</dbReference>